<dbReference type="Pfam" id="PF14565">
    <property type="entry name" value="IL22"/>
    <property type="match status" value="1"/>
</dbReference>
<evidence type="ECO:0000313" key="1">
    <source>
        <dbReference type="EMBL" id="KAH0616661.1"/>
    </source>
</evidence>
<dbReference type="InterPro" id="IPR020453">
    <property type="entry name" value="IL-22"/>
</dbReference>
<dbReference type="Gene3D" id="1.20.1250.10">
    <property type="match status" value="1"/>
</dbReference>
<accession>A0ABQ7SH34</accession>
<comment type="caution">
    <text evidence="1">The sequence shown here is derived from an EMBL/GenBank/DDBJ whole genome shotgun (WGS) entry which is preliminary data.</text>
</comment>
<organism evidence="1 2">
    <name type="scientific">Phrynosoma platyrhinos</name>
    <name type="common">Desert horned lizard</name>
    <dbReference type="NCBI Taxonomy" id="52577"/>
    <lineage>
        <taxon>Eukaryota</taxon>
        <taxon>Metazoa</taxon>
        <taxon>Chordata</taxon>
        <taxon>Craniata</taxon>
        <taxon>Vertebrata</taxon>
        <taxon>Euteleostomi</taxon>
        <taxon>Lepidosauria</taxon>
        <taxon>Squamata</taxon>
        <taxon>Bifurcata</taxon>
        <taxon>Unidentata</taxon>
        <taxon>Episquamata</taxon>
        <taxon>Toxicofera</taxon>
        <taxon>Iguania</taxon>
        <taxon>Phrynosomatidae</taxon>
        <taxon>Phrynosomatinae</taxon>
        <taxon>Phrynosoma</taxon>
    </lineage>
</organism>
<feature type="non-terminal residue" evidence="1">
    <location>
        <position position="1"/>
    </location>
</feature>
<dbReference type="InterPro" id="IPR009079">
    <property type="entry name" value="4_helix_cytokine-like_core"/>
</dbReference>
<proteinExistence type="predicted"/>
<keyword evidence="2" id="KW-1185">Reference proteome</keyword>
<name>A0ABQ7SH34_PHRPL</name>
<dbReference type="PANTHER" id="PTHR48488">
    <property type="entry name" value="INTERLEUKIN-22"/>
    <property type="match status" value="1"/>
</dbReference>
<dbReference type="SUPFAM" id="SSF47266">
    <property type="entry name" value="4-helical cytokines"/>
    <property type="match status" value="1"/>
</dbReference>
<reference evidence="1 2" key="1">
    <citation type="journal article" date="2022" name="Gigascience">
        <title>A chromosome-level genome assembly and annotation of the desert horned lizard, Phrynosoma platyrhinos, provides insight into chromosomal rearrangements among reptiles.</title>
        <authorList>
            <person name="Koochekian N."/>
            <person name="Ascanio A."/>
            <person name="Farleigh K."/>
            <person name="Card D.C."/>
            <person name="Schield D.R."/>
            <person name="Castoe T.A."/>
            <person name="Jezkova T."/>
        </authorList>
    </citation>
    <scope>NUCLEOTIDE SEQUENCE [LARGE SCALE GENOMIC DNA]</scope>
    <source>
        <strain evidence="1">NK-2021</strain>
    </source>
</reference>
<evidence type="ECO:0000313" key="2">
    <source>
        <dbReference type="Proteomes" id="UP000826234"/>
    </source>
</evidence>
<evidence type="ECO:0008006" key="3">
    <source>
        <dbReference type="Google" id="ProtNLM"/>
    </source>
</evidence>
<dbReference type="Proteomes" id="UP000826234">
    <property type="component" value="Unassembled WGS sequence"/>
</dbReference>
<protein>
    <recommendedName>
        <fullName evidence="3">Interleukin-22</fullName>
    </recommendedName>
</protein>
<dbReference type="EMBL" id="JAIPUX010005290">
    <property type="protein sequence ID" value="KAH0616661.1"/>
    <property type="molecule type" value="Genomic_DNA"/>
</dbReference>
<dbReference type="PANTHER" id="PTHR48488:SF1">
    <property type="entry name" value="INTERLEUKIN-22"/>
    <property type="match status" value="1"/>
</dbReference>
<sequence>AQVFDKDTDNRFIGEHLYLNIKERDRCYLMKRVTDIVVTNVLYELKSSPERHYNVQEVANFLAYLSMKLSGCKPLEEKNQIESNLKQMKDKLDQVS</sequence>
<gene>
    <name evidence="1" type="ORF">JD844_027950</name>
</gene>